<proteinExistence type="evidence at transcript level"/>
<dbReference type="EMBL" id="GBBM01006912">
    <property type="protein sequence ID" value="JAC28506.1"/>
    <property type="molecule type" value="mRNA"/>
</dbReference>
<dbReference type="AlphaFoldDB" id="A0A023G2V4"/>
<evidence type="ECO:0000313" key="3">
    <source>
        <dbReference type="EMBL" id="JAC28506.1"/>
    </source>
</evidence>
<keyword evidence="2" id="KW-0732">Signal</keyword>
<feature type="region of interest" description="Disordered" evidence="1">
    <location>
        <begin position="22"/>
        <end position="83"/>
    </location>
</feature>
<feature type="signal peptide" evidence="2">
    <location>
        <begin position="1"/>
        <end position="19"/>
    </location>
</feature>
<name>A0A023G2V4_AMBTT</name>
<reference evidence="3" key="1">
    <citation type="submission" date="2014-03" db="EMBL/GenBank/DDBJ databases">
        <title>The sialotranscriptome of Amblyomma triste, Amblyomma parvum and Amblyomma cajennense ticks, uncovered by 454-based RNA-seq.</title>
        <authorList>
            <person name="Garcia G.R."/>
            <person name="Gardinassi L.G."/>
            <person name="Ribeiro J.M."/>
            <person name="Anatriello E."/>
            <person name="Ferreira B.R."/>
            <person name="Moreira H.N."/>
            <person name="Mafra C."/>
            <person name="Olegario M.M."/>
            <person name="Szabo P.J."/>
            <person name="Miranda-Santos I.K."/>
            <person name="Maruyama S.R."/>
        </authorList>
    </citation>
    <scope>NUCLEOTIDE SEQUENCE</scope>
    <source>
        <strain evidence="3">Mato Grasso do Sul</strain>
        <tissue evidence="3">Salivary glands</tissue>
    </source>
</reference>
<evidence type="ECO:0000256" key="2">
    <source>
        <dbReference type="SAM" id="SignalP"/>
    </source>
</evidence>
<feature type="chain" id="PRO_5001521576" evidence="2">
    <location>
        <begin position="20"/>
        <end position="108"/>
    </location>
</feature>
<protein>
    <submittedName>
        <fullName evidence="3">Putative secreted protein</fullName>
    </submittedName>
</protein>
<feature type="compositionally biased region" description="Polar residues" evidence="1">
    <location>
        <begin position="65"/>
        <end position="83"/>
    </location>
</feature>
<accession>A0A023G2V4</accession>
<organism evidence="3">
    <name type="scientific">Amblyomma triste</name>
    <name type="common">Neotropical tick</name>
    <dbReference type="NCBI Taxonomy" id="251400"/>
    <lineage>
        <taxon>Eukaryota</taxon>
        <taxon>Metazoa</taxon>
        <taxon>Ecdysozoa</taxon>
        <taxon>Arthropoda</taxon>
        <taxon>Chelicerata</taxon>
        <taxon>Arachnida</taxon>
        <taxon>Acari</taxon>
        <taxon>Parasitiformes</taxon>
        <taxon>Ixodida</taxon>
        <taxon>Ixodoidea</taxon>
        <taxon>Ixodidae</taxon>
        <taxon>Amblyomminae</taxon>
        <taxon>Amblyomma</taxon>
    </lineage>
</organism>
<evidence type="ECO:0000256" key="1">
    <source>
        <dbReference type="SAM" id="MobiDB-lite"/>
    </source>
</evidence>
<sequence length="108" mass="11360">MLPTTLALPLLILAAVCLADSDQRGDGADCYSSGCAKEEREPAAHNHGGTEASRERLGAPERSPATASTKQLHSPAHNSHQQDSSSQLLKVNFWLTLLISALAAALLS</sequence>